<dbReference type="PANTHER" id="PTHR40037:SF1">
    <property type="entry name" value="PHOSPHOESTERASE SAOUHSC_00951-RELATED"/>
    <property type="match status" value="1"/>
</dbReference>
<dbReference type="Gene3D" id="3.90.1140.10">
    <property type="entry name" value="Cyclic phosphodiesterase"/>
    <property type="match status" value="1"/>
</dbReference>
<comment type="caution">
    <text evidence="2">The sequence shown here is derived from an EMBL/GenBank/DDBJ whole genome shotgun (WGS) entry which is preliminary data.</text>
</comment>
<dbReference type="InterPro" id="IPR050580">
    <property type="entry name" value="2H_phosphoesterase_YjcG-like"/>
</dbReference>
<sequence>MSIQISTEMPLYFLAIIPPEEISKRIKSLKLEIAEKYKAKHALKLPAHITLQIPFKIPETEEGKLIDSLKSFAENQKSFPLNLKDFGRFGQKVIFINIEDHKELISLHADLQEIFMKNFSLKKHETFSKIHPHITLASRDLHHKQFPKAWADFKAREFTDSFSVKNFSLMKHDGKIWHAHRDFHFNQ</sequence>
<dbReference type="InterPro" id="IPR009097">
    <property type="entry name" value="Cyclic_Pdiesterase"/>
</dbReference>
<evidence type="ECO:0000313" key="1">
    <source>
        <dbReference type="EMBL" id="OEY73173.1"/>
    </source>
</evidence>
<dbReference type="EMBL" id="LKTR01000014">
    <property type="protein sequence ID" value="PKD19505.1"/>
    <property type="molecule type" value="Genomic_DNA"/>
</dbReference>
<dbReference type="Proteomes" id="UP000232533">
    <property type="component" value="Unassembled WGS sequence"/>
</dbReference>
<evidence type="ECO:0000313" key="3">
    <source>
        <dbReference type="Proteomes" id="UP000176009"/>
    </source>
</evidence>
<dbReference type="AlphaFoldDB" id="A0A2N0TXM4"/>
<reference evidence="2 4" key="1">
    <citation type="submission" date="2015-10" db="EMBL/GenBank/DDBJ databases">
        <title>Draft genome sequence of Salegentibacter salinarum KCTC 12975.</title>
        <authorList>
            <person name="Lin W."/>
            <person name="Zheng Q."/>
        </authorList>
    </citation>
    <scope>NUCLEOTIDE SEQUENCE [LARGE SCALE GENOMIC DNA]</scope>
    <source>
        <strain evidence="2 4">KCTC 12974</strain>
    </source>
</reference>
<dbReference type="SUPFAM" id="SSF55144">
    <property type="entry name" value="LigT-like"/>
    <property type="match status" value="1"/>
</dbReference>
<reference evidence="1 3" key="2">
    <citation type="submission" date="2016-09" db="EMBL/GenBank/DDBJ databases">
        <title>Genome Sequence of Salegentibacter salarius,Isolated from a Marine Solar Saltern of the Yellow Sea in South Korea.</title>
        <authorList>
            <person name="Zheng Q."/>
            <person name="Liu Y."/>
        </authorList>
    </citation>
    <scope>NUCLEOTIDE SEQUENCE [LARGE SCALE GENOMIC DNA]</scope>
    <source>
        <strain evidence="1 3">KCTC 12974</strain>
    </source>
</reference>
<evidence type="ECO:0008006" key="5">
    <source>
        <dbReference type="Google" id="ProtNLM"/>
    </source>
</evidence>
<name>A0A2N0TXM4_9FLAO</name>
<protein>
    <recommendedName>
        <fullName evidence="5">2'-5' RNA ligase</fullName>
    </recommendedName>
</protein>
<dbReference type="Pfam" id="PF13563">
    <property type="entry name" value="2_5_RNA_ligase2"/>
    <property type="match status" value="1"/>
</dbReference>
<dbReference type="EMBL" id="MJBR01000010">
    <property type="protein sequence ID" value="OEY73173.1"/>
    <property type="molecule type" value="Genomic_DNA"/>
</dbReference>
<evidence type="ECO:0000313" key="4">
    <source>
        <dbReference type="Proteomes" id="UP000232533"/>
    </source>
</evidence>
<accession>A0A2N0TXM4</accession>
<gene>
    <name evidence="2" type="ORF">APR40_10500</name>
    <name evidence="1" type="ORF">BHS39_10520</name>
</gene>
<organism evidence="2 4">
    <name type="scientific">Salegentibacter salarius</name>
    <dbReference type="NCBI Taxonomy" id="435906"/>
    <lineage>
        <taxon>Bacteria</taxon>
        <taxon>Pseudomonadati</taxon>
        <taxon>Bacteroidota</taxon>
        <taxon>Flavobacteriia</taxon>
        <taxon>Flavobacteriales</taxon>
        <taxon>Flavobacteriaceae</taxon>
        <taxon>Salegentibacter</taxon>
    </lineage>
</organism>
<dbReference type="Proteomes" id="UP000176009">
    <property type="component" value="Unassembled WGS sequence"/>
</dbReference>
<proteinExistence type="predicted"/>
<keyword evidence="3" id="KW-1185">Reference proteome</keyword>
<evidence type="ECO:0000313" key="2">
    <source>
        <dbReference type="EMBL" id="PKD19505.1"/>
    </source>
</evidence>
<dbReference type="PANTHER" id="PTHR40037">
    <property type="entry name" value="PHOSPHOESTERASE YJCG-RELATED"/>
    <property type="match status" value="1"/>
</dbReference>